<reference evidence="1" key="1">
    <citation type="submission" date="2021-05" db="EMBL/GenBank/DDBJ databases">
        <authorList>
            <person name="Alioto T."/>
            <person name="Alioto T."/>
            <person name="Gomez Garrido J."/>
        </authorList>
    </citation>
    <scope>NUCLEOTIDE SEQUENCE</scope>
</reference>
<dbReference type="AlphaFoldDB" id="A0A8D8U8L5"/>
<sequence>MFTHYDTINRYKTLPGILVYKRPGHYNRAGQAHLNDFSLHVQYFNTKYYSIKNLVVNFFRPRKLGRELLGAEKPRSFRPFSTFSLVAQKECTGQKILLK</sequence>
<dbReference type="EMBL" id="HBUF01339905">
    <property type="protein sequence ID" value="CAG6701468.1"/>
    <property type="molecule type" value="Transcribed_RNA"/>
</dbReference>
<proteinExistence type="predicted"/>
<protein>
    <submittedName>
        <fullName evidence="1">Uncharacterized protein</fullName>
    </submittedName>
</protein>
<evidence type="ECO:0000313" key="1">
    <source>
        <dbReference type="EMBL" id="CAG6701468.1"/>
    </source>
</evidence>
<organism evidence="1">
    <name type="scientific">Cacopsylla melanoneura</name>
    <dbReference type="NCBI Taxonomy" id="428564"/>
    <lineage>
        <taxon>Eukaryota</taxon>
        <taxon>Metazoa</taxon>
        <taxon>Ecdysozoa</taxon>
        <taxon>Arthropoda</taxon>
        <taxon>Hexapoda</taxon>
        <taxon>Insecta</taxon>
        <taxon>Pterygota</taxon>
        <taxon>Neoptera</taxon>
        <taxon>Paraneoptera</taxon>
        <taxon>Hemiptera</taxon>
        <taxon>Sternorrhyncha</taxon>
        <taxon>Psylloidea</taxon>
        <taxon>Psyllidae</taxon>
        <taxon>Psyllinae</taxon>
        <taxon>Cacopsylla</taxon>
    </lineage>
</organism>
<name>A0A8D8U8L5_9HEMI</name>
<accession>A0A8D8U8L5</accession>